<dbReference type="AlphaFoldDB" id="A0AA87WCI4"/>
<proteinExistence type="predicted"/>
<reference evidence="1" key="1">
    <citation type="journal article" date="2014" name="Int. J. Syst. Evol. Microbiol.">
        <title>Complete genome sequence of Corynebacterium casei LMG S-19264T (=DSM 44701T), isolated from a smear-ripened cheese.</title>
        <authorList>
            <consortium name="US DOE Joint Genome Institute (JGI-PGF)"/>
            <person name="Walter F."/>
            <person name="Albersmeier A."/>
            <person name="Kalinowski J."/>
            <person name="Ruckert C."/>
        </authorList>
    </citation>
    <scope>NUCLEOTIDE SEQUENCE</scope>
    <source>
        <strain evidence="1">CGMCC 1.15034</strain>
    </source>
</reference>
<name>A0AA87WCI4_9BRAD</name>
<sequence>MEMPEELKRGYPTEFATVRQMVTATIMHARPSRPSRAASKPKDGDRIARIDIKGGLAALCGNRAHLAGGRRGRGGELVSGSIAW</sequence>
<reference evidence="1" key="2">
    <citation type="submission" date="2022-12" db="EMBL/GenBank/DDBJ databases">
        <authorList>
            <person name="Sun Q."/>
            <person name="Zhou Y."/>
        </authorList>
    </citation>
    <scope>NUCLEOTIDE SEQUENCE</scope>
    <source>
        <strain evidence="1">CGMCC 1.15034</strain>
    </source>
</reference>
<accession>A0AA87WCI4</accession>
<comment type="caution">
    <text evidence="1">The sequence shown here is derived from an EMBL/GenBank/DDBJ whole genome shotgun (WGS) entry which is preliminary data.</text>
</comment>
<evidence type="ECO:0000313" key="2">
    <source>
        <dbReference type="Proteomes" id="UP000625079"/>
    </source>
</evidence>
<gene>
    <name evidence="1" type="ORF">GCM10010987_73740</name>
</gene>
<dbReference type="Proteomes" id="UP000625079">
    <property type="component" value="Unassembled WGS sequence"/>
</dbReference>
<protein>
    <submittedName>
        <fullName evidence="1">Uncharacterized protein</fullName>
    </submittedName>
</protein>
<evidence type="ECO:0000313" key="1">
    <source>
        <dbReference type="EMBL" id="GGI33309.1"/>
    </source>
</evidence>
<organism evidence="1 2">
    <name type="scientific">Bradyrhizobium guangdongense</name>
    <dbReference type="NCBI Taxonomy" id="1325090"/>
    <lineage>
        <taxon>Bacteria</taxon>
        <taxon>Pseudomonadati</taxon>
        <taxon>Pseudomonadota</taxon>
        <taxon>Alphaproteobacteria</taxon>
        <taxon>Hyphomicrobiales</taxon>
        <taxon>Nitrobacteraceae</taxon>
        <taxon>Bradyrhizobium</taxon>
    </lineage>
</organism>
<dbReference type="EMBL" id="BMHC01000029">
    <property type="protein sequence ID" value="GGI33309.1"/>
    <property type="molecule type" value="Genomic_DNA"/>
</dbReference>